<keyword evidence="5 10" id="KW-1133">Transmembrane helix</keyword>
<evidence type="ECO:0000256" key="4">
    <source>
        <dbReference type="ARBA" id="ARBA00022723"/>
    </source>
</evidence>
<sequence>MGEDFHVHIVVYGGQFDPAVVGQMPPVDRFAIIQVVKTSLKKKHLNYPLSPEQFFSNDDGNVLRLSPRIKLLRWIDKAAIIETSSTSKEQKEAGTLCTVAQVRESKYLLKLLPLWSSFIVFGLVLSAGNTFFPEQGARMISQRYLIFLLTFEAIIRATISYLSKKLISKFVPETKQRQAQVLRTFIGTVMSTVCCVVAWRVEVRRLEKRKQSENMSMFWLVPQFCLLGLMEGLALHGCDEYSSSHFPERMEEIMITYNNLMWKTGDTLFELLSEALGLDPNYLKDIGCVEEMTIGNSYYPECPQPELSIGIATHSDPGFVTVLIQDQIGGLQVFHEDQWFDIAPVPGALVVNLGYMMQASLITNMFVFMQLITNDKFKSAYHRVLSNKEGSRISIGSFFMNNSCSRRYGPIKELLSEVNPPLYPEITLKDIYNNQSLKNNELSALDKLKLASHSG</sequence>
<evidence type="ECO:0000256" key="8">
    <source>
        <dbReference type="ARBA" id="ARBA00023136"/>
    </source>
</evidence>
<evidence type="ECO:0000256" key="3">
    <source>
        <dbReference type="ARBA" id="ARBA00022692"/>
    </source>
</evidence>
<gene>
    <name evidence="12" type="ORF">CUMW_278050</name>
</gene>
<dbReference type="Pfam" id="PF00854">
    <property type="entry name" value="PTR2"/>
    <property type="match status" value="1"/>
</dbReference>
<dbReference type="AlphaFoldDB" id="A0A2H5N4E8"/>
<proteinExistence type="inferred from homology"/>
<organism evidence="12 13">
    <name type="scientific">Citrus unshiu</name>
    <name type="common">Satsuma mandarin</name>
    <name type="synonym">Citrus nobilis var. unshiu</name>
    <dbReference type="NCBI Taxonomy" id="55188"/>
    <lineage>
        <taxon>Eukaryota</taxon>
        <taxon>Viridiplantae</taxon>
        <taxon>Streptophyta</taxon>
        <taxon>Embryophyta</taxon>
        <taxon>Tracheophyta</taxon>
        <taxon>Spermatophyta</taxon>
        <taxon>Magnoliopsida</taxon>
        <taxon>eudicotyledons</taxon>
        <taxon>Gunneridae</taxon>
        <taxon>Pentapetalae</taxon>
        <taxon>rosids</taxon>
        <taxon>malvids</taxon>
        <taxon>Sapindales</taxon>
        <taxon>Rutaceae</taxon>
        <taxon>Aurantioideae</taxon>
        <taxon>Citrus</taxon>
    </lineage>
</organism>
<dbReference type="GO" id="GO:0051213">
    <property type="term" value="F:dioxygenase activity"/>
    <property type="evidence" value="ECO:0007669"/>
    <property type="project" value="UniProtKB-ARBA"/>
</dbReference>
<feature type="transmembrane region" description="Helical" evidence="10">
    <location>
        <begin position="182"/>
        <end position="203"/>
    </location>
</feature>
<evidence type="ECO:0000256" key="9">
    <source>
        <dbReference type="RuleBase" id="RU003682"/>
    </source>
</evidence>
<dbReference type="GO" id="GO:0046872">
    <property type="term" value="F:metal ion binding"/>
    <property type="evidence" value="ECO:0007669"/>
    <property type="project" value="UniProtKB-KW"/>
</dbReference>
<dbReference type="PANTHER" id="PTHR10209">
    <property type="entry name" value="OXIDOREDUCTASE, 2OG-FE II OXYGENASE FAMILY PROTEIN"/>
    <property type="match status" value="1"/>
</dbReference>
<evidence type="ECO:0000256" key="6">
    <source>
        <dbReference type="ARBA" id="ARBA00023002"/>
    </source>
</evidence>
<dbReference type="InterPro" id="IPR005123">
    <property type="entry name" value="Oxoglu/Fe-dep_dioxygenase_dom"/>
</dbReference>
<evidence type="ECO:0000256" key="2">
    <source>
        <dbReference type="ARBA" id="ARBA00008056"/>
    </source>
</evidence>
<evidence type="ECO:0000256" key="10">
    <source>
        <dbReference type="SAM" id="Phobius"/>
    </source>
</evidence>
<keyword evidence="4 9" id="KW-0479">Metal-binding</keyword>
<dbReference type="GO" id="GO:0022857">
    <property type="term" value="F:transmembrane transporter activity"/>
    <property type="evidence" value="ECO:0007669"/>
    <property type="project" value="InterPro"/>
</dbReference>
<comment type="subcellular location">
    <subcellularLocation>
        <location evidence="1">Membrane</location>
        <topology evidence="1">Multi-pass membrane protein</topology>
    </subcellularLocation>
</comment>
<dbReference type="InterPro" id="IPR027443">
    <property type="entry name" value="IPNS-like_sf"/>
</dbReference>
<comment type="caution">
    <text evidence="12">The sequence shown here is derived from an EMBL/GenBank/DDBJ whole genome shotgun (WGS) entry which is preliminary data.</text>
</comment>
<keyword evidence="6 9" id="KW-0560">Oxidoreductase</keyword>
<keyword evidence="13" id="KW-1185">Reference proteome</keyword>
<feature type="transmembrane region" description="Helical" evidence="10">
    <location>
        <begin position="144"/>
        <end position="162"/>
    </location>
</feature>
<dbReference type="InterPro" id="IPR000109">
    <property type="entry name" value="POT_fam"/>
</dbReference>
<evidence type="ECO:0000256" key="5">
    <source>
        <dbReference type="ARBA" id="ARBA00022989"/>
    </source>
</evidence>
<dbReference type="SUPFAM" id="SSF51197">
    <property type="entry name" value="Clavaminate synthase-like"/>
    <property type="match status" value="1"/>
</dbReference>
<dbReference type="Gene3D" id="2.60.120.330">
    <property type="entry name" value="B-lactam Antibiotic, Isopenicillin N Synthase, Chain"/>
    <property type="match status" value="1"/>
</dbReference>
<dbReference type="Pfam" id="PF03171">
    <property type="entry name" value="2OG-FeII_Oxy"/>
    <property type="match status" value="1"/>
</dbReference>
<dbReference type="PANTHER" id="PTHR10209:SF864">
    <property type="entry name" value="FE2OG DIOXYGENASE DOMAIN-CONTAINING PROTEIN"/>
    <property type="match status" value="1"/>
</dbReference>
<dbReference type="Proteomes" id="UP000236630">
    <property type="component" value="Unassembled WGS sequence"/>
</dbReference>
<comment type="similarity">
    <text evidence="2 9">Belongs to the iron/ascorbate-dependent oxidoreductase family.</text>
</comment>
<dbReference type="STRING" id="55188.A0A2H5N4E8"/>
<dbReference type="PROSITE" id="PS51471">
    <property type="entry name" value="FE2OG_OXY"/>
    <property type="match status" value="1"/>
</dbReference>
<name>A0A2H5N4E8_CITUN</name>
<dbReference type="InterPro" id="IPR044861">
    <property type="entry name" value="IPNS-like_FE2OG_OXY"/>
</dbReference>
<protein>
    <recommendedName>
        <fullName evidence="11">Fe2OG dioxygenase domain-containing protein</fullName>
    </recommendedName>
</protein>
<keyword evidence="8 10" id="KW-0472">Membrane</keyword>
<evidence type="ECO:0000256" key="1">
    <source>
        <dbReference type="ARBA" id="ARBA00004141"/>
    </source>
</evidence>
<evidence type="ECO:0000256" key="7">
    <source>
        <dbReference type="ARBA" id="ARBA00023004"/>
    </source>
</evidence>
<keyword evidence="7 9" id="KW-0408">Iron</keyword>
<dbReference type="GO" id="GO:0016020">
    <property type="term" value="C:membrane"/>
    <property type="evidence" value="ECO:0007669"/>
    <property type="project" value="UniProtKB-SubCell"/>
</dbReference>
<accession>A0A2H5N4E8</accession>
<evidence type="ECO:0000259" key="11">
    <source>
        <dbReference type="PROSITE" id="PS51471"/>
    </source>
</evidence>
<feature type="transmembrane region" description="Helical" evidence="10">
    <location>
        <begin position="112"/>
        <end position="132"/>
    </location>
</feature>
<evidence type="ECO:0000313" key="12">
    <source>
        <dbReference type="EMBL" id="GAY35106.1"/>
    </source>
</evidence>
<keyword evidence="3 10" id="KW-0812">Transmembrane</keyword>
<feature type="domain" description="Fe2OG dioxygenase" evidence="11">
    <location>
        <begin position="288"/>
        <end position="402"/>
    </location>
</feature>
<reference evidence="12 13" key="1">
    <citation type="journal article" date="2017" name="Front. Genet.">
        <title>Draft sequencing of the heterozygous diploid genome of Satsuma (Citrus unshiu Marc.) using a hybrid assembly approach.</title>
        <authorList>
            <person name="Shimizu T."/>
            <person name="Tanizawa Y."/>
            <person name="Mochizuki T."/>
            <person name="Nagasaki H."/>
            <person name="Yoshioka T."/>
            <person name="Toyoda A."/>
            <person name="Fujiyama A."/>
            <person name="Kaminuma E."/>
            <person name="Nakamura Y."/>
        </authorList>
    </citation>
    <scope>NUCLEOTIDE SEQUENCE [LARGE SCALE GENOMIC DNA]</scope>
    <source>
        <strain evidence="13">cv. Miyagawa wase</strain>
    </source>
</reference>
<dbReference type="EMBL" id="BDQV01001890">
    <property type="protein sequence ID" value="GAY35106.1"/>
    <property type="molecule type" value="Genomic_DNA"/>
</dbReference>
<evidence type="ECO:0000313" key="13">
    <source>
        <dbReference type="Proteomes" id="UP000236630"/>
    </source>
</evidence>